<evidence type="ECO:0000313" key="1">
    <source>
        <dbReference type="EMBL" id="KAI8009287.1"/>
    </source>
</evidence>
<sequence>MAQINTKVSADFLRSLESTSGSSEIETPNSSEKSSRRNMPKFLFVGGAIVLACSLDRGLLIMAVIFGVAKRFTKIGS</sequence>
<gene>
    <name evidence="1" type="ORF">LOK49_LG06G00436</name>
</gene>
<protein>
    <submittedName>
        <fullName evidence="1">Uncharacterized protein</fullName>
    </submittedName>
</protein>
<reference evidence="1 2" key="1">
    <citation type="journal article" date="2022" name="Plant J.">
        <title>Chromosome-level genome of Camellia lanceoleosa provides a valuable resource for understanding genome evolution and self-incompatibility.</title>
        <authorList>
            <person name="Gong W."/>
            <person name="Xiao S."/>
            <person name="Wang L."/>
            <person name="Liao Z."/>
            <person name="Chang Y."/>
            <person name="Mo W."/>
            <person name="Hu G."/>
            <person name="Li W."/>
            <person name="Zhao G."/>
            <person name="Zhu H."/>
            <person name="Hu X."/>
            <person name="Ji K."/>
            <person name="Xiang X."/>
            <person name="Song Q."/>
            <person name="Yuan D."/>
            <person name="Jin S."/>
            <person name="Zhang L."/>
        </authorList>
    </citation>
    <scope>NUCLEOTIDE SEQUENCE [LARGE SCALE GENOMIC DNA]</scope>
    <source>
        <strain evidence="1">SQ_2022a</strain>
    </source>
</reference>
<organism evidence="1 2">
    <name type="scientific">Camellia lanceoleosa</name>
    <dbReference type="NCBI Taxonomy" id="1840588"/>
    <lineage>
        <taxon>Eukaryota</taxon>
        <taxon>Viridiplantae</taxon>
        <taxon>Streptophyta</taxon>
        <taxon>Embryophyta</taxon>
        <taxon>Tracheophyta</taxon>
        <taxon>Spermatophyta</taxon>
        <taxon>Magnoliopsida</taxon>
        <taxon>eudicotyledons</taxon>
        <taxon>Gunneridae</taxon>
        <taxon>Pentapetalae</taxon>
        <taxon>asterids</taxon>
        <taxon>Ericales</taxon>
        <taxon>Theaceae</taxon>
        <taxon>Camellia</taxon>
    </lineage>
</organism>
<accession>A0ACC0H6Y7</accession>
<evidence type="ECO:0000313" key="2">
    <source>
        <dbReference type="Proteomes" id="UP001060215"/>
    </source>
</evidence>
<keyword evidence="2" id="KW-1185">Reference proteome</keyword>
<name>A0ACC0H6Y7_9ERIC</name>
<comment type="caution">
    <text evidence="1">The sequence shown here is derived from an EMBL/GenBank/DDBJ whole genome shotgun (WGS) entry which is preliminary data.</text>
</comment>
<proteinExistence type="predicted"/>
<dbReference type="EMBL" id="CM045762">
    <property type="protein sequence ID" value="KAI8009287.1"/>
    <property type="molecule type" value="Genomic_DNA"/>
</dbReference>
<dbReference type="Proteomes" id="UP001060215">
    <property type="component" value="Chromosome 5"/>
</dbReference>